<reference evidence="1 2" key="1">
    <citation type="journal article" date="2022" name="Plant J.">
        <title>Chromosome-level genome of Camellia lanceoleosa provides a valuable resource for understanding genome evolution and self-incompatibility.</title>
        <authorList>
            <person name="Gong W."/>
            <person name="Xiao S."/>
            <person name="Wang L."/>
            <person name="Liao Z."/>
            <person name="Chang Y."/>
            <person name="Mo W."/>
            <person name="Hu G."/>
            <person name="Li W."/>
            <person name="Zhao G."/>
            <person name="Zhu H."/>
            <person name="Hu X."/>
            <person name="Ji K."/>
            <person name="Xiang X."/>
            <person name="Song Q."/>
            <person name="Yuan D."/>
            <person name="Jin S."/>
            <person name="Zhang L."/>
        </authorList>
    </citation>
    <scope>NUCLEOTIDE SEQUENCE [LARGE SCALE GENOMIC DNA]</scope>
    <source>
        <strain evidence="1">SQ_2022a</strain>
    </source>
</reference>
<evidence type="ECO:0000313" key="1">
    <source>
        <dbReference type="EMBL" id="KAI8016894.1"/>
    </source>
</evidence>
<dbReference type="EMBL" id="CM045759">
    <property type="protein sequence ID" value="KAI8016894.1"/>
    <property type="molecule type" value="Genomic_DNA"/>
</dbReference>
<accession>A0ACC0HV10</accession>
<sequence>MAIVTAAFCCVGALAITSSLYHIDKDLLGWWLYCHWLCNAVFSLAVINLFFACLSLVKVEETQVPLLLDFQVEESKFVIEAKTIQRMELLGLGCWKV</sequence>
<proteinExistence type="predicted"/>
<evidence type="ECO:0000313" key="2">
    <source>
        <dbReference type="Proteomes" id="UP001060215"/>
    </source>
</evidence>
<protein>
    <submittedName>
        <fullName evidence="1">Cyclin-D3-1</fullName>
    </submittedName>
</protein>
<comment type="caution">
    <text evidence="1">The sequence shown here is derived from an EMBL/GenBank/DDBJ whole genome shotgun (WGS) entry which is preliminary data.</text>
</comment>
<keyword evidence="2" id="KW-1185">Reference proteome</keyword>
<name>A0ACC0HV10_9ERIC</name>
<organism evidence="1 2">
    <name type="scientific">Camellia lanceoleosa</name>
    <dbReference type="NCBI Taxonomy" id="1840588"/>
    <lineage>
        <taxon>Eukaryota</taxon>
        <taxon>Viridiplantae</taxon>
        <taxon>Streptophyta</taxon>
        <taxon>Embryophyta</taxon>
        <taxon>Tracheophyta</taxon>
        <taxon>Spermatophyta</taxon>
        <taxon>Magnoliopsida</taxon>
        <taxon>eudicotyledons</taxon>
        <taxon>Gunneridae</taxon>
        <taxon>Pentapetalae</taxon>
        <taxon>asterids</taxon>
        <taxon>Ericales</taxon>
        <taxon>Theaceae</taxon>
        <taxon>Camellia</taxon>
    </lineage>
</organism>
<gene>
    <name evidence="1" type="ORF">LOK49_LG04G02871</name>
</gene>
<dbReference type="Proteomes" id="UP001060215">
    <property type="component" value="Chromosome 2"/>
</dbReference>